<sequence length="94" mass="10705">YSQVYISTCGDSGSTGSDREEQSLSTGKSFKHCFKTTSTSKNLKVLSRFQSMKMLQNWRVLLRIVVPSFHFRLVGNSSLSPRFYKSSSNNRIEN</sequence>
<evidence type="ECO:0000313" key="3">
    <source>
        <dbReference type="Proteomes" id="UP000551758"/>
    </source>
</evidence>
<evidence type="ECO:0000256" key="1">
    <source>
        <dbReference type="SAM" id="MobiDB-lite"/>
    </source>
</evidence>
<feature type="region of interest" description="Disordered" evidence="1">
    <location>
        <begin position="1"/>
        <end position="27"/>
    </location>
</feature>
<comment type="caution">
    <text evidence="2">The sequence shown here is derived from an EMBL/GenBank/DDBJ whole genome shotgun (WGS) entry which is preliminary data.</text>
</comment>
<protein>
    <submittedName>
        <fullName evidence="2">Uncharacterized protein</fullName>
    </submittedName>
</protein>
<reference evidence="2 3" key="1">
    <citation type="journal article" date="2020" name="Mol. Biol. Evol.">
        <title>Interspecific Gene Flow and the Evolution of Specialization in Black and White Rhinoceros.</title>
        <authorList>
            <person name="Moodley Y."/>
            <person name="Westbury M.V."/>
            <person name="Russo I.M."/>
            <person name="Gopalakrishnan S."/>
            <person name="Rakotoarivelo A."/>
            <person name="Olsen R.A."/>
            <person name="Prost S."/>
            <person name="Tunstall T."/>
            <person name="Ryder O.A."/>
            <person name="Dalen L."/>
            <person name="Bruford M.W."/>
        </authorList>
    </citation>
    <scope>NUCLEOTIDE SEQUENCE [LARGE SCALE GENOMIC DNA]</scope>
    <source>
        <strain evidence="2">SBR-YM</strain>
        <tissue evidence="2">Skin</tissue>
    </source>
</reference>
<dbReference type="Proteomes" id="UP000551758">
    <property type="component" value="Unassembled WGS sequence"/>
</dbReference>
<gene>
    <name evidence="2" type="ORF">HPG69_001899</name>
</gene>
<evidence type="ECO:0000313" key="2">
    <source>
        <dbReference type="EMBL" id="KAF5925453.1"/>
    </source>
</evidence>
<organism evidence="2 3">
    <name type="scientific">Diceros bicornis minor</name>
    <name type="common">South-central black rhinoceros</name>
    <dbReference type="NCBI Taxonomy" id="77932"/>
    <lineage>
        <taxon>Eukaryota</taxon>
        <taxon>Metazoa</taxon>
        <taxon>Chordata</taxon>
        <taxon>Craniata</taxon>
        <taxon>Vertebrata</taxon>
        <taxon>Euteleostomi</taxon>
        <taxon>Mammalia</taxon>
        <taxon>Eutheria</taxon>
        <taxon>Laurasiatheria</taxon>
        <taxon>Perissodactyla</taxon>
        <taxon>Rhinocerotidae</taxon>
        <taxon>Diceros</taxon>
    </lineage>
</organism>
<name>A0A7J7FBL1_DICBM</name>
<accession>A0A7J7FBL1</accession>
<dbReference type="AlphaFoldDB" id="A0A7J7FBL1"/>
<feature type="non-terminal residue" evidence="2">
    <location>
        <position position="94"/>
    </location>
</feature>
<feature type="compositionally biased region" description="Low complexity" evidence="1">
    <location>
        <begin position="7"/>
        <end position="16"/>
    </location>
</feature>
<proteinExistence type="predicted"/>
<dbReference type="EMBL" id="JACDTQ010000812">
    <property type="protein sequence ID" value="KAF5925453.1"/>
    <property type="molecule type" value="Genomic_DNA"/>
</dbReference>
<keyword evidence="3" id="KW-1185">Reference proteome</keyword>